<dbReference type="Pfam" id="PF13826">
    <property type="entry name" value="Monooxy_af470-like"/>
    <property type="match status" value="1"/>
</dbReference>
<reference evidence="2" key="1">
    <citation type="submission" date="2023-06" db="EMBL/GenBank/DDBJ databases">
        <title>Genome-scale phylogeny and comparative genomics of the fungal order Sordariales.</title>
        <authorList>
            <consortium name="Lawrence Berkeley National Laboratory"/>
            <person name="Hensen N."/>
            <person name="Bonometti L."/>
            <person name="Westerberg I."/>
            <person name="Brannstrom I.O."/>
            <person name="Guillou S."/>
            <person name="Cros-Aarteil S."/>
            <person name="Calhoun S."/>
            <person name="Haridas S."/>
            <person name="Kuo A."/>
            <person name="Mondo S."/>
            <person name="Pangilinan J."/>
            <person name="Riley R."/>
            <person name="Labutti K."/>
            <person name="Andreopoulos B."/>
            <person name="Lipzen A."/>
            <person name="Chen C."/>
            <person name="Yanf M."/>
            <person name="Daum C."/>
            <person name="Ng V."/>
            <person name="Clum A."/>
            <person name="Steindorff A."/>
            <person name="Ohm R."/>
            <person name="Martin F."/>
            <person name="Silar P."/>
            <person name="Natvig D."/>
            <person name="Lalanne C."/>
            <person name="Gautier V."/>
            <person name="Ament-Velasquez S.L."/>
            <person name="Kruys A."/>
            <person name="Hutchinson M.I."/>
            <person name="Powell A.J."/>
            <person name="Barry K."/>
            <person name="Miller A.N."/>
            <person name="Grigoriev I.V."/>
            <person name="Debuchy R."/>
            <person name="Gladieux P."/>
            <person name="Thoren M.H."/>
            <person name="Johannesson H."/>
        </authorList>
    </citation>
    <scope>NUCLEOTIDE SEQUENCE</scope>
    <source>
        <strain evidence="2">SMH4607-1</strain>
    </source>
</reference>
<comment type="caution">
    <text evidence="2">The sequence shown here is derived from an EMBL/GenBank/DDBJ whole genome shotgun (WGS) entry which is preliminary data.</text>
</comment>
<dbReference type="InterPro" id="IPR025444">
    <property type="entry name" value="Monooxy_af470"/>
</dbReference>
<proteinExistence type="predicted"/>
<gene>
    <name evidence="2" type="ORF">B0H67DRAFT_572079</name>
</gene>
<keyword evidence="1" id="KW-0472">Membrane</keyword>
<evidence type="ECO:0008006" key="4">
    <source>
        <dbReference type="Google" id="ProtNLM"/>
    </source>
</evidence>
<sequence>MPAYNFKLAKDELSLPAWLAVGAAAQALVSWTAPAAYAIVPVAVVSFILLTNLALQSLGWMRSTYLRDAVLDRTTVLFPEDDGSRPEKLGTKPVAVFWLGIRSNHPIGRLHPLYQKLNKYLDDMYADCEANRATNGFLGRSPDLVASDYSQNNTLHSVSYWKSIEHLEAFSRRPVHIKGFKFLVSTIMGGSQDLGVLHEVLYCPAGHWEAIYTNVKSQNFGNLKWPMAKSGNLRGPYIERDPNVIKGMWGRMGNKLKQDESDEKFNAAMGAAS</sequence>
<name>A0AA40E863_9PEZI</name>
<dbReference type="AlphaFoldDB" id="A0AA40E863"/>
<keyword evidence="1" id="KW-1133">Transmembrane helix</keyword>
<dbReference type="EMBL" id="JAUKUA010000002">
    <property type="protein sequence ID" value="KAK0726003.1"/>
    <property type="molecule type" value="Genomic_DNA"/>
</dbReference>
<dbReference type="SUPFAM" id="SSF54909">
    <property type="entry name" value="Dimeric alpha+beta barrel"/>
    <property type="match status" value="1"/>
</dbReference>
<dbReference type="InterPro" id="IPR011008">
    <property type="entry name" value="Dimeric_a/b-barrel"/>
</dbReference>
<evidence type="ECO:0000313" key="2">
    <source>
        <dbReference type="EMBL" id="KAK0726003.1"/>
    </source>
</evidence>
<dbReference type="Proteomes" id="UP001172102">
    <property type="component" value="Unassembled WGS sequence"/>
</dbReference>
<evidence type="ECO:0000256" key="1">
    <source>
        <dbReference type="SAM" id="Phobius"/>
    </source>
</evidence>
<keyword evidence="3" id="KW-1185">Reference proteome</keyword>
<accession>A0AA40E863</accession>
<evidence type="ECO:0000313" key="3">
    <source>
        <dbReference type="Proteomes" id="UP001172102"/>
    </source>
</evidence>
<organism evidence="2 3">
    <name type="scientific">Lasiosphaeris hirsuta</name>
    <dbReference type="NCBI Taxonomy" id="260670"/>
    <lineage>
        <taxon>Eukaryota</taxon>
        <taxon>Fungi</taxon>
        <taxon>Dikarya</taxon>
        <taxon>Ascomycota</taxon>
        <taxon>Pezizomycotina</taxon>
        <taxon>Sordariomycetes</taxon>
        <taxon>Sordariomycetidae</taxon>
        <taxon>Sordariales</taxon>
        <taxon>Lasiosphaeriaceae</taxon>
        <taxon>Lasiosphaeris</taxon>
    </lineage>
</organism>
<protein>
    <recommendedName>
        <fullName evidence="4">Monooxygenase</fullName>
    </recommendedName>
</protein>
<feature type="transmembrane region" description="Helical" evidence="1">
    <location>
        <begin position="35"/>
        <end position="55"/>
    </location>
</feature>
<keyword evidence="1" id="KW-0812">Transmembrane</keyword>